<dbReference type="Gene3D" id="1.10.260.40">
    <property type="entry name" value="lambda repressor-like DNA-binding domains"/>
    <property type="match status" value="1"/>
</dbReference>
<evidence type="ECO:0000313" key="7">
    <source>
        <dbReference type="Proteomes" id="UP001203972"/>
    </source>
</evidence>
<dbReference type="Proteomes" id="UP001203972">
    <property type="component" value="Unassembled WGS sequence"/>
</dbReference>
<feature type="domain" description="HTH cro/C1-type" evidence="5">
    <location>
        <begin position="90"/>
        <end position="136"/>
    </location>
</feature>
<organism evidence="6 7">
    <name type="scientific">Clostridium innocuum</name>
    <dbReference type="NCBI Taxonomy" id="1522"/>
    <lineage>
        <taxon>Bacteria</taxon>
        <taxon>Bacillati</taxon>
        <taxon>Bacillota</taxon>
        <taxon>Clostridia</taxon>
        <taxon>Eubacteriales</taxon>
        <taxon>Clostridiaceae</taxon>
        <taxon>Clostridium</taxon>
    </lineage>
</organism>
<dbReference type="Pfam" id="PF01381">
    <property type="entry name" value="HTH_3"/>
    <property type="match status" value="1"/>
</dbReference>
<feature type="coiled-coil region" evidence="4">
    <location>
        <begin position="205"/>
        <end position="232"/>
    </location>
</feature>
<evidence type="ECO:0000256" key="4">
    <source>
        <dbReference type="SAM" id="Coils"/>
    </source>
</evidence>
<keyword evidence="1" id="KW-0805">Transcription regulation</keyword>
<dbReference type="SUPFAM" id="SSF47413">
    <property type="entry name" value="lambda repressor-like DNA-binding domains"/>
    <property type="match status" value="2"/>
</dbReference>
<feature type="domain" description="HTH cro/C1-type" evidence="5">
    <location>
        <begin position="5"/>
        <end position="59"/>
    </location>
</feature>
<name>A0AAP2XTW8_CLOIN</name>
<accession>A0AAP2XTW8</accession>
<dbReference type="AlphaFoldDB" id="A0AAP2XTW8"/>
<keyword evidence="2" id="KW-0238">DNA-binding</keyword>
<keyword evidence="4" id="KW-0175">Coiled coil</keyword>
<dbReference type="PANTHER" id="PTHR40661">
    <property type="match status" value="1"/>
</dbReference>
<keyword evidence="3" id="KW-0804">Transcription</keyword>
<dbReference type="InterPro" id="IPR001387">
    <property type="entry name" value="Cro/C1-type_HTH"/>
</dbReference>
<dbReference type="SMART" id="SM00530">
    <property type="entry name" value="HTH_XRE"/>
    <property type="match status" value="2"/>
</dbReference>
<dbReference type="CDD" id="cd00093">
    <property type="entry name" value="HTH_XRE"/>
    <property type="match status" value="2"/>
</dbReference>
<evidence type="ECO:0000256" key="3">
    <source>
        <dbReference type="ARBA" id="ARBA00023163"/>
    </source>
</evidence>
<evidence type="ECO:0000313" key="6">
    <source>
        <dbReference type="EMBL" id="MCR0234942.1"/>
    </source>
</evidence>
<dbReference type="InterPro" id="IPR010982">
    <property type="entry name" value="Lambda_DNA-bd_dom_sf"/>
</dbReference>
<dbReference type="PROSITE" id="PS50943">
    <property type="entry name" value="HTH_CROC1"/>
    <property type="match status" value="2"/>
</dbReference>
<dbReference type="GO" id="GO:0003677">
    <property type="term" value="F:DNA binding"/>
    <property type="evidence" value="ECO:0007669"/>
    <property type="project" value="UniProtKB-KW"/>
</dbReference>
<proteinExistence type="predicted"/>
<evidence type="ECO:0000256" key="1">
    <source>
        <dbReference type="ARBA" id="ARBA00023015"/>
    </source>
</evidence>
<dbReference type="RefSeq" id="WP_157133579.1">
    <property type="nucleotide sequence ID" value="NZ_AP025565.1"/>
</dbReference>
<sequence length="423" mass="50594">MLENLKKEMDRQGVKVKDIANLLGLKSPAISKRIYGTVQLQESEKYEIAKFLNVKKSEFLFRNTGYSPSKKEYSKTTFSERFSMLLEKDGRTQKEISKLLNVNERTISDWKNGKQNTNLEMLKRISNTLGVSFAYLSGESDFYPNTVNYLDESLHKYRERTNDIKEAVNAYLMHINFDIRKLNAIVDNDPFFDHEKSFYAFFKEHRDQYEEIDKLKEEIKEYEKKRANELGFNIDFDSIDDFTEDEEKFFSLIDKEDYLNEKYKEIEKLEIKLHEEHEKSFDKKHEQAERIKEFYNELPDKILTIVENELSDIIDEYHIFDEKSRIKHNYNFRISYLEKSLFELEVLHDDIKNMDTDEYSSSIKSIAPFSETPIYEFKHRFGLRLHKYKEAIKERDAVLICLNEDITELKKNINDLKINLNKK</sequence>
<reference evidence="6" key="1">
    <citation type="journal article" date="2022" name="Clin. Infect. Dis.">
        <title>Association between Clostridium innocuum and antibiotic-associated diarrhea in adults and children: A cross-sectional study and comparative genomics analysis.</title>
        <authorList>
            <person name="Cherny K.E."/>
            <person name="Muscat E.B."/>
            <person name="Balaji A."/>
            <person name="Mukherjee J."/>
            <person name="Ozer E.A."/>
            <person name="Angarone M.P."/>
            <person name="Hauser A.R."/>
            <person name="Sichel J.S."/>
            <person name="Amponsah E."/>
            <person name="Kociolek L.K."/>
        </authorList>
    </citation>
    <scope>NUCLEOTIDE SEQUENCE</scope>
    <source>
        <strain evidence="6">NU1-AC-029v</strain>
    </source>
</reference>
<evidence type="ECO:0000256" key="2">
    <source>
        <dbReference type="ARBA" id="ARBA00023125"/>
    </source>
</evidence>
<dbReference type="EMBL" id="JAKTMA010000044">
    <property type="protein sequence ID" value="MCR0234942.1"/>
    <property type="molecule type" value="Genomic_DNA"/>
</dbReference>
<dbReference type="PANTHER" id="PTHR40661:SF3">
    <property type="entry name" value="FELS-1 PROPHAGE TRANSCRIPTIONAL REGULATOR"/>
    <property type="match status" value="1"/>
</dbReference>
<evidence type="ECO:0000259" key="5">
    <source>
        <dbReference type="PROSITE" id="PS50943"/>
    </source>
</evidence>
<protein>
    <submittedName>
        <fullName evidence="6">Helix-turn-helix domain-containing protein</fullName>
    </submittedName>
</protein>
<comment type="caution">
    <text evidence="6">The sequence shown here is derived from an EMBL/GenBank/DDBJ whole genome shotgun (WGS) entry which is preliminary data.</text>
</comment>
<gene>
    <name evidence="6" type="ORF">MKC95_19420</name>
</gene>